<dbReference type="Gene3D" id="2.70.100.10">
    <property type="entry name" value="Glycoside hydrolase, family 7, domain"/>
    <property type="match status" value="1"/>
</dbReference>
<dbReference type="PRINTS" id="PR00734">
    <property type="entry name" value="GLHYDRLASE7"/>
</dbReference>
<protein>
    <recommendedName>
        <fullName evidence="9">Glucanase</fullName>
        <ecNumber evidence="9">3.2.1.-</ecNumber>
    </recommendedName>
</protein>
<dbReference type="InterPro" id="IPR001722">
    <property type="entry name" value="Glyco_hydro_7"/>
</dbReference>
<evidence type="ECO:0000256" key="6">
    <source>
        <dbReference type="ARBA" id="ARBA00023277"/>
    </source>
</evidence>
<proteinExistence type="inferred from homology"/>
<dbReference type="Proteomes" id="UP000800036">
    <property type="component" value="Unassembled WGS sequence"/>
</dbReference>
<keyword evidence="7 9" id="KW-0326">Glycosidase</keyword>
<dbReference type="GO" id="GO:0016162">
    <property type="term" value="F:cellulose 1,4-beta-cellobiosidase activity"/>
    <property type="evidence" value="ECO:0007669"/>
    <property type="project" value="UniProtKB-EC"/>
</dbReference>
<dbReference type="Pfam" id="PF00840">
    <property type="entry name" value="Glyco_hydro_7"/>
    <property type="match status" value="1"/>
</dbReference>
<evidence type="ECO:0000256" key="3">
    <source>
        <dbReference type="ARBA" id="ARBA00022729"/>
    </source>
</evidence>
<evidence type="ECO:0000256" key="10">
    <source>
        <dbReference type="SAM" id="SignalP"/>
    </source>
</evidence>
<sequence length="457" mass="49495">MSPSFTLFLLLLNNLVDAQHTGTYEPELHPRFPITTCASPSAPCRTLNTSLVMDAEWRWLHKKDTWTNCYEWSTWNTTICPSGAVCAANCALDGAAYESTYGVKTSGANLTLSWLTRVDYSENVGSRVFVLDKGSADGDKYAMWKLLNREIAFEVDASGLPCGLSGSLYLVGMDEDGGMGRYPSNKAGAGYGTGYCDAGCPRDLRFVSGEANVEDWQPNPLRDVFRGTGKFGSCCSEIDIWQANSMANALTAHPCSVDVQTRCEGLACESTCDRAGCDLNNYRLGNKNFYGPGKTVDTSKKFTVITQFITSDDTDSGTLIALRRKYIQNGIIISDTTSTIPSVDPSAGITDSFCRNQKAAFSDRNTFTEKGGMAGISKALAHGMVLVFAITEDQERHMLWLDSNWPSDASPTAPGVSRGACAKDTGHPLDLLGEAQSAKAWFSNVRVGWIGMNEAGL</sequence>
<evidence type="ECO:0000256" key="2">
    <source>
        <dbReference type="ARBA" id="ARBA00006044"/>
    </source>
</evidence>
<gene>
    <name evidence="11" type="ORF">BU23DRAFT_662776</name>
</gene>
<dbReference type="InterPro" id="IPR013320">
    <property type="entry name" value="ConA-like_dom_sf"/>
</dbReference>
<name>A0A6A5VVE6_9PLEO</name>
<evidence type="ECO:0000256" key="1">
    <source>
        <dbReference type="ARBA" id="ARBA00001641"/>
    </source>
</evidence>
<keyword evidence="12" id="KW-1185">Reference proteome</keyword>
<evidence type="ECO:0000256" key="9">
    <source>
        <dbReference type="RuleBase" id="RU361164"/>
    </source>
</evidence>
<dbReference type="PANTHER" id="PTHR33753:SF2">
    <property type="entry name" value="GLYCOSIDE HYDROLASE FAMILY 7 PROTEIN"/>
    <property type="match status" value="1"/>
</dbReference>
<dbReference type="AlphaFoldDB" id="A0A6A5VVE6"/>
<evidence type="ECO:0000256" key="8">
    <source>
        <dbReference type="ARBA" id="ARBA00023326"/>
    </source>
</evidence>
<dbReference type="SUPFAM" id="SSF49899">
    <property type="entry name" value="Concanavalin A-like lectins/glucanases"/>
    <property type="match status" value="1"/>
</dbReference>
<feature type="chain" id="PRO_5025340882" description="Glucanase" evidence="10">
    <location>
        <begin position="19"/>
        <end position="457"/>
    </location>
</feature>
<keyword evidence="8 9" id="KW-0624">Polysaccharide degradation</keyword>
<evidence type="ECO:0000313" key="12">
    <source>
        <dbReference type="Proteomes" id="UP000800036"/>
    </source>
</evidence>
<keyword evidence="5 9" id="KW-0136">Cellulose degradation</keyword>
<keyword evidence="3 10" id="KW-0732">Signal</keyword>
<evidence type="ECO:0000313" key="11">
    <source>
        <dbReference type="EMBL" id="KAF1977197.1"/>
    </source>
</evidence>
<comment type="similarity">
    <text evidence="2 9">Belongs to the glycosyl hydrolase 7 (cellulase C) family.</text>
</comment>
<dbReference type="CDD" id="cd07999">
    <property type="entry name" value="GH7_CBH_EG"/>
    <property type="match status" value="1"/>
</dbReference>
<organism evidence="11 12">
    <name type="scientific">Bimuria novae-zelandiae CBS 107.79</name>
    <dbReference type="NCBI Taxonomy" id="1447943"/>
    <lineage>
        <taxon>Eukaryota</taxon>
        <taxon>Fungi</taxon>
        <taxon>Dikarya</taxon>
        <taxon>Ascomycota</taxon>
        <taxon>Pezizomycotina</taxon>
        <taxon>Dothideomycetes</taxon>
        <taxon>Pleosporomycetidae</taxon>
        <taxon>Pleosporales</taxon>
        <taxon>Massarineae</taxon>
        <taxon>Didymosphaeriaceae</taxon>
        <taxon>Bimuria</taxon>
    </lineage>
</organism>
<comment type="catalytic activity">
    <reaction evidence="1">
        <text>Hydrolysis of (1-&gt;4)-beta-D-glucosidic linkages in cellulose and cellotetraose, releasing cellobiose from the non-reducing ends of the chains.</text>
        <dbReference type="EC" id="3.2.1.91"/>
    </reaction>
</comment>
<reference evidence="11" key="1">
    <citation type="journal article" date="2020" name="Stud. Mycol.">
        <title>101 Dothideomycetes genomes: a test case for predicting lifestyles and emergence of pathogens.</title>
        <authorList>
            <person name="Haridas S."/>
            <person name="Albert R."/>
            <person name="Binder M."/>
            <person name="Bloem J."/>
            <person name="Labutti K."/>
            <person name="Salamov A."/>
            <person name="Andreopoulos B."/>
            <person name="Baker S."/>
            <person name="Barry K."/>
            <person name="Bills G."/>
            <person name="Bluhm B."/>
            <person name="Cannon C."/>
            <person name="Castanera R."/>
            <person name="Culley D."/>
            <person name="Daum C."/>
            <person name="Ezra D."/>
            <person name="Gonzalez J."/>
            <person name="Henrissat B."/>
            <person name="Kuo A."/>
            <person name="Liang C."/>
            <person name="Lipzen A."/>
            <person name="Lutzoni F."/>
            <person name="Magnuson J."/>
            <person name="Mondo S."/>
            <person name="Nolan M."/>
            <person name="Ohm R."/>
            <person name="Pangilinan J."/>
            <person name="Park H.-J."/>
            <person name="Ramirez L."/>
            <person name="Alfaro M."/>
            <person name="Sun H."/>
            <person name="Tritt A."/>
            <person name="Yoshinaga Y."/>
            <person name="Zwiers L.-H."/>
            <person name="Turgeon B."/>
            <person name="Goodwin S."/>
            <person name="Spatafora J."/>
            <person name="Crous P."/>
            <person name="Grigoriev I."/>
        </authorList>
    </citation>
    <scope>NUCLEOTIDE SEQUENCE</scope>
    <source>
        <strain evidence="11">CBS 107.79</strain>
    </source>
</reference>
<dbReference type="EMBL" id="ML976664">
    <property type="protein sequence ID" value="KAF1977197.1"/>
    <property type="molecule type" value="Genomic_DNA"/>
</dbReference>
<evidence type="ECO:0000256" key="7">
    <source>
        <dbReference type="ARBA" id="ARBA00023295"/>
    </source>
</evidence>
<keyword evidence="6" id="KW-0119">Carbohydrate metabolism</keyword>
<dbReference type="EC" id="3.2.1.-" evidence="9"/>
<evidence type="ECO:0000256" key="5">
    <source>
        <dbReference type="ARBA" id="ARBA00023001"/>
    </source>
</evidence>
<dbReference type="OrthoDB" id="412382at2759"/>
<dbReference type="PANTHER" id="PTHR33753">
    <property type="entry name" value="1,4-BETA-D-GLUCAN CELLOBIOHYDROLASE B"/>
    <property type="match status" value="1"/>
</dbReference>
<feature type="signal peptide" evidence="10">
    <location>
        <begin position="1"/>
        <end position="18"/>
    </location>
</feature>
<dbReference type="InterPro" id="IPR037019">
    <property type="entry name" value="Glyco_hydro_7_sf"/>
</dbReference>
<accession>A0A6A5VVE6</accession>
<evidence type="ECO:0000256" key="4">
    <source>
        <dbReference type="ARBA" id="ARBA00022801"/>
    </source>
</evidence>
<keyword evidence="4 9" id="KW-0378">Hydrolase</keyword>
<dbReference type="GO" id="GO:0030245">
    <property type="term" value="P:cellulose catabolic process"/>
    <property type="evidence" value="ECO:0007669"/>
    <property type="project" value="UniProtKB-KW"/>
</dbReference>